<feature type="domain" description="Thiamine pyrophosphate enzyme central" evidence="15">
    <location>
        <begin position="200"/>
        <end position="335"/>
    </location>
</feature>
<dbReference type="SUPFAM" id="SSF52467">
    <property type="entry name" value="DHS-like NAD/FAD-binding domain"/>
    <property type="match status" value="1"/>
</dbReference>
<dbReference type="FunFam" id="3.40.50.1220:FF:000008">
    <property type="entry name" value="Acetolactate synthase"/>
    <property type="match status" value="1"/>
</dbReference>
<dbReference type="InterPro" id="IPR012001">
    <property type="entry name" value="Thiamin_PyroP_enz_TPP-bd_dom"/>
</dbReference>
<dbReference type="GO" id="GO:0003984">
    <property type="term" value="F:acetolactate synthase activity"/>
    <property type="evidence" value="ECO:0007669"/>
    <property type="project" value="UniProtKB-EC"/>
</dbReference>
<dbReference type="GO" id="GO:0050660">
    <property type="term" value="F:flavin adenine dinucleotide binding"/>
    <property type="evidence" value="ECO:0007669"/>
    <property type="project" value="InterPro"/>
</dbReference>
<dbReference type="GO" id="GO:0009099">
    <property type="term" value="P:L-valine biosynthetic process"/>
    <property type="evidence" value="ECO:0007669"/>
    <property type="project" value="UniProtKB-UniPathway"/>
</dbReference>
<dbReference type="InterPro" id="IPR012000">
    <property type="entry name" value="Thiamin_PyroP_enz_cen_dom"/>
</dbReference>
<evidence type="ECO:0000313" key="19">
    <source>
        <dbReference type="EMBL" id="QOG27019.1"/>
    </source>
</evidence>
<dbReference type="FunFam" id="3.40.50.970:FF:000016">
    <property type="entry name" value="Acetolactate synthase"/>
    <property type="match status" value="1"/>
</dbReference>
<evidence type="ECO:0000259" key="17">
    <source>
        <dbReference type="Pfam" id="PF02776"/>
    </source>
</evidence>
<comment type="similarity">
    <text evidence="3 14">Belongs to the TPP enzyme family.</text>
</comment>
<proteinExistence type="inferred from homology"/>
<dbReference type="InterPro" id="IPR011766">
    <property type="entry name" value="TPP_enzyme_TPP-bd"/>
</dbReference>
<dbReference type="Pfam" id="PF00205">
    <property type="entry name" value="TPP_enzyme_M"/>
    <property type="match status" value="1"/>
</dbReference>
<dbReference type="FunFam" id="3.40.50.970:FF:000007">
    <property type="entry name" value="Acetolactate synthase"/>
    <property type="match status" value="1"/>
</dbReference>
<keyword evidence="9" id="KW-0274">FAD</keyword>
<dbReference type="PANTHER" id="PTHR18968:SF13">
    <property type="entry name" value="ACETOLACTATE SYNTHASE CATALYTIC SUBUNIT, MITOCHONDRIAL"/>
    <property type="match status" value="1"/>
</dbReference>
<reference evidence="18 21" key="2">
    <citation type="submission" date="2023-06" db="EMBL/GenBank/DDBJ databases">
        <title>Acute promotion of culturable opportunistic pathogens and persistent increase of antibiotic resistance following antibiotic exposure in mouse gut microbiota.</title>
        <authorList>
            <person name="Li L."/>
            <person name="Wang B."/>
            <person name="Sun Y."/>
            <person name="Wang M."/>
            <person name="Xu H."/>
        </authorList>
    </citation>
    <scope>NUCLEOTIDE SEQUENCE [LARGE SCALE GENOMIC DNA]</scope>
    <source>
        <strain evidence="18 21">CRI2_2</strain>
    </source>
</reference>
<evidence type="ECO:0000256" key="11">
    <source>
        <dbReference type="ARBA" id="ARBA00023052"/>
    </source>
</evidence>
<evidence type="ECO:0000259" key="15">
    <source>
        <dbReference type="Pfam" id="PF00205"/>
    </source>
</evidence>
<keyword evidence="5 14" id="KW-0028">Amino-acid biosynthesis</keyword>
<dbReference type="InterPro" id="IPR000399">
    <property type="entry name" value="TPP-bd_CS"/>
</dbReference>
<feature type="domain" description="Thiamine pyrophosphate enzyme TPP-binding" evidence="16">
    <location>
        <begin position="393"/>
        <end position="541"/>
    </location>
</feature>
<evidence type="ECO:0000256" key="10">
    <source>
        <dbReference type="ARBA" id="ARBA00022842"/>
    </source>
</evidence>
<protein>
    <recommendedName>
        <fullName evidence="4 14">Acetolactate synthase</fullName>
        <ecNumber evidence="4 14">2.2.1.6</ecNumber>
    </recommendedName>
</protein>
<comment type="catalytic activity">
    <reaction evidence="13 14">
        <text>2 pyruvate + H(+) = (2S)-2-acetolactate + CO2</text>
        <dbReference type="Rhea" id="RHEA:25249"/>
        <dbReference type="ChEBI" id="CHEBI:15361"/>
        <dbReference type="ChEBI" id="CHEBI:15378"/>
        <dbReference type="ChEBI" id="CHEBI:16526"/>
        <dbReference type="ChEBI" id="CHEBI:58476"/>
        <dbReference type="EC" id="2.2.1.6"/>
    </reaction>
</comment>
<evidence type="ECO:0000256" key="7">
    <source>
        <dbReference type="ARBA" id="ARBA00022679"/>
    </source>
</evidence>
<evidence type="ECO:0000256" key="3">
    <source>
        <dbReference type="ARBA" id="ARBA00007812"/>
    </source>
</evidence>
<comment type="pathway">
    <text evidence="2 14">Amino-acid biosynthesis; L-valine biosynthesis; L-valine from pyruvate: step 1/4.</text>
</comment>
<evidence type="ECO:0000313" key="21">
    <source>
        <dbReference type="Proteomes" id="UP001241571"/>
    </source>
</evidence>
<comment type="cofactor">
    <cofactor evidence="14">
        <name>thiamine diphosphate</name>
        <dbReference type="ChEBI" id="CHEBI:58937"/>
    </cofactor>
    <text evidence="14">Binds 1 thiamine pyrophosphate per subunit.</text>
</comment>
<dbReference type="InterPro" id="IPR029035">
    <property type="entry name" value="DHS-like_NAD/FAD-binding_dom"/>
</dbReference>
<dbReference type="EMBL" id="JASUBT010000004">
    <property type="protein sequence ID" value="MDL4935462.1"/>
    <property type="molecule type" value="Genomic_DNA"/>
</dbReference>
<dbReference type="GO" id="GO:0005948">
    <property type="term" value="C:acetolactate synthase complex"/>
    <property type="evidence" value="ECO:0007669"/>
    <property type="project" value="TreeGrafter"/>
</dbReference>
<dbReference type="EC" id="2.2.1.6" evidence="4 14"/>
<evidence type="ECO:0000256" key="12">
    <source>
        <dbReference type="ARBA" id="ARBA00023304"/>
    </source>
</evidence>
<evidence type="ECO:0000256" key="6">
    <source>
        <dbReference type="ARBA" id="ARBA00022630"/>
    </source>
</evidence>
<dbReference type="GO" id="GO:0030976">
    <property type="term" value="F:thiamine pyrophosphate binding"/>
    <property type="evidence" value="ECO:0007669"/>
    <property type="project" value="UniProtKB-UniRule"/>
</dbReference>
<keyword evidence="7 14" id="KW-0808">Transferase</keyword>
<dbReference type="Pfam" id="PF02776">
    <property type="entry name" value="TPP_enzyme_N"/>
    <property type="match status" value="1"/>
</dbReference>
<keyword evidence="12 14" id="KW-0100">Branched-chain amino acid biosynthesis</keyword>
<dbReference type="GO" id="GO:0000287">
    <property type="term" value="F:magnesium ion binding"/>
    <property type="evidence" value="ECO:0007669"/>
    <property type="project" value="UniProtKB-UniRule"/>
</dbReference>
<dbReference type="Gene3D" id="3.40.50.970">
    <property type="match status" value="2"/>
</dbReference>
<reference evidence="19 20" key="1">
    <citation type="submission" date="2020-03" db="EMBL/GenBank/DDBJ databases">
        <title>Characterization of ganglioside-mimicking enterococci.</title>
        <authorList>
            <person name="Patry R.T."/>
            <person name="Nothaft H."/>
            <person name="Bridger R."/>
            <person name="Shajahan A."/>
            <person name="Huynh S."/>
            <person name="Sanchez S."/>
            <person name="Azadi P."/>
            <person name="Cooper K."/>
            <person name="Miller W.G."/>
            <person name="Parker C.T."/>
            <person name="Wells L."/>
            <person name="Szymanski C.M."/>
        </authorList>
    </citation>
    <scope>NUCLEOTIDE SEQUENCE [LARGE SCALE GENOMIC DNA]</scope>
    <source>
        <strain evidence="19 20">EGM181</strain>
    </source>
</reference>
<evidence type="ECO:0000313" key="20">
    <source>
        <dbReference type="Proteomes" id="UP000516696"/>
    </source>
</evidence>
<dbReference type="GO" id="GO:0009097">
    <property type="term" value="P:isoleucine biosynthetic process"/>
    <property type="evidence" value="ECO:0007669"/>
    <property type="project" value="UniProtKB-UniPathway"/>
</dbReference>
<dbReference type="PROSITE" id="PS00187">
    <property type="entry name" value="TPP_ENZYMES"/>
    <property type="match status" value="1"/>
</dbReference>
<dbReference type="RefSeq" id="WP_081131722.1">
    <property type="nucleotide sequence ID" value="NZ_CP050485.1"/>
</dbReference>
<evidence type="ECO:0000313" key="18">
    <source>
        <dbReference type="EMBL" id="MDL4935462.1"/>
    </source>
</evidence>
<evidence type="ECO:0000256" key="8">
    <source>
        <dbReference type="ARBA" id="ARBA00022723"/>
    </source>
</evidence>
<evidence type="ECO:0000256" key="4">
    <source>
        <dbReference type="ARBA" id="ARBA00013145"/>
    </source>
</evidence>
<evidence type="ECO:0000256" key="5">
    <source>
        <dbReference type="ARBA" id="ARBA00022605"/>
    </source>
</evidence>
<name>A0A2K3QY85_ENTGA</name>
<dbReference type="InterPro" id="IPR012846">
    <property type="entry name" value="Acetolactate_synth_lsu"/>
</dbReference>
<accession>A0A2K3QY85</accession>
<evidence type="ECO:0000256" key="13">
    <source>
        <dbReference type="ARBA" id="ARBA00048670"/>
    </source>
</evidence>
<keyword evidence="8 14" id="KW-0479">Metal-binding</keyword>
<dbReference type="SUPFAM" id="SSF52518">
    <property type="entry name" value="Thiamin diphosphate-binding fold (THDP-binding)"/>
    <property type="match status" value="2"/>
</dbReference>
<keyword evidence="10 14" id="KW-0460">Magnesium</keyword>
<dbReference type="InterPro" id="IPR029061">
    <property type="entry name" value="THDP-binding"/>
</dbReference>
<dbReference type="EMBL" id="CP050485">
    <property type="protein sequence ID" value="QOG27019.1"/>
    <property type="molecule type" value="Genomic_DNA"/>
</dbReference>
<dbReference type="InterPro" id="IPR039368">
    <property type="entry name" value="AHAS_TPP"/>
</dbReference>
<dbReference type="CDD" id="cd02015">
    <property type="entry name" value="TPP_AHAS"/>
    <property type="match status" value="1"/>
</dbReference>
<comment type="pathway">
    <text evidence="1 14">Amino-acid biosynthesis; L-isoleucine biosynthesis; L-isoleucine from 2-oxobutanoate: step 1/4.</text>
</comment>
<sequence>MENIQLNEVTRTGAEVLVDSLQKQAVELIFGYPGGAVLPLYDQLYDAAIPNILARHEQGAVHAAEGYAKATGKAGVVLVTSGPGATNVVTGIADAMSDSVPLVVITGQVATAGIGKDAFQEADILGITLPITKHNYQVRHVDDLPRVIAEAFHIATTGRKGPVVIDLPKDVTLQRTAAVIELPIERKSYQPTLFPSILQIEKLMNCLKQAKRPVVLAGAGVCAANAAEELRLFVETHHLPIVTTLLGLGLVPADHPLFLGMGGMHGTYAANMALSEADLIINIGSRFDDRLATAGSQFGQQAIIAHIDIDPAEIGKVVQTTIPIVADAKAALTQLLRYPAEELDCKEWLNRCQKRKKEHPYRYDREETKEIKPQKLIEEVGRLTKGEAVIVTDVGQHQMWVAQYYPFRFPKQLITSGGLGTMGYGIPAGIGAKFACPEKTIVVFVGDGGFQMTNQEFALLNDYGLDVKFILMNNRSLGMVRQWQETFHNERRSASVFAKQPNFGQLAEAYGINSVRIETPDQLTNDLANALLEPGARLIEVLISPTEHVLPMIPPGKANHEMIGV</sequence>
<evidence type="ECO:0000256" key="14">
    <source>
        <dbReference type="RuleBase" id="RU003591"/>
    </source>
</evidence>
<dbReference type="NCBIfam" id="TIGR00118">
    <property type="entry name" value="acolac_lg"/>
    <property type="match status" value="1"/>
</dbReference>
<dbReference type="PANTHER" id="PTHR18968">
    <property type="entry name" value="THIAMINE PYROPHOSPHATE ENZYMES"/>
    <property type="match status" value="1"/>
</dbReference>
<dbReference type="Pfam" id="PF02775">
    <property type="entry name" value="TPP_enzyme_C"/>
    <property type="match status" value="1"/>
</dbReference>
<dbReference type="Gene3D" id="3.40.50.1220">
    <property type="entry name" value="TPP-binding domain"/>
    <property type="match status" value="1"/>
</dbReference>
<keyword evidence="6" id="KW-0285">Flavoprotein</keyword>
<dbReference type="Proteomes" id="UP001241571">
    <property type="component" value="Unassembled WGS sequence"/>
</dbReference>
<evidence type="ECO:0000256" key="9">
    <source>
        <dbReference type="ARBA" id="ARBA00022827"/>
    </source>
</evidence>
<feature type="domain" description="Thiamine pyrophosphate enzyme N-terminal TPP-binding" evidence="17">
    <location>
        <begin position="11"/>
        <end position="125"/>
    </location>
</feature>
<dbReference type="AlphaFoldDB" id="A0A2K3QY85"/>
<dbReference type="CDD" id="cd07035">
    <property type="entry name" value="TPP_PYR_POX_like"/>
    <property type="match status" value="1"/>
</dbReference>
<comment type="cofactor">
    <cofactor evidence="14">
        <name>Mg(2+)</name>
        <dbReference type="ChEBI" id="CHEBI:18420"/>
    </cofactor>
    <text evidence="14">Binds 1 Mg(2+) ion per subunit.</text>
</comment>
<dbReference type="Proteomes" id="UP000516696">
    <property type="component" value="Chromosome"/>
</dbReference>
<dbReference type="InterPro" id="IPR045229">
    <property type="entry name" value="TPP_enz"/>
</dbReference>
<evidence type="ECO:0000256" key="2">
    <source>
        <dbReference type="ARBA" id="ARBA00005025"/>
    </source>
</evidence>
<keyword evidence="11 14" id="KW-0786">Thiamine pyrophosphate</keyword>
<gene>
    <name evidence="18" type="primary">ilvB</name>
    <name evidence="19" type="ORF">EGM181_07070</name>
    <name evidence="18" type="ORF">QRX88_07035</name>
</gene>
<evidence type="ECO:0000259" key="16">
    <source>
        <dbReference type="Pfam" id="PF02775"/>
    </source>
</evidence>
<organism evidence="18 21">
    <name type="scientific">Enterococcus gallinarum</name>
    <dbReference type="NCBI Taxonomy" id="1353"/>
    <lineage>
        <taxon>Bacteria</taxon>
        <taxon>Bacillati</taxon>
        <taxon>Bacillota</taxon>
        <taxon>Bacilli</taxon>
        <taxon>Lactobacillales</taxon>
        <taxon>Enterococcaceae</taxon>
        <taxon>Enterococcus</taxon>
    </lineage>
</organism>
<evidence type="ECO:0000256" key="1">
    <source>
        <dbReference type="ARBA" id="ARBA00004974"/>
    </source>
</evidence>